<organism evidence="1 2">
    <name type="scientific">Inhella crocodyli</name>
    <dbReference type="NCBI Taxonomy" id="2499851"/>
    <lineage>
        <taxon>Bacteria</taxon>
        <taxon>Pseudomonadati</taxon>
        <taxon>Pseudomonadota</taxon>
        <taxon>Betaproteobacteria</taxon>
        <taxon>Burkholderiales</taxon>
        <taxon>Sphaerotilaceae</taxon>
        <taxon>Inhella</taxon>
    </lineage>
</organism>
<evidence type="ECO:0000313" key="2">
    <source>
        <dbReference type="Proteomes" id="UP000288587"/>
    </source>
</evidence>
<evidence type="ECO:0000313" key="1">
    <source>
        <dbReference type="EMBL" id="RVT83739.1"/>
    </source>
</evidence>
<protein>
    <recommendedName>
        <fullName evidence="3">DUF697 domain-containing protein</fullName>
    </recommendedName>
</protein>
<comment type="caution">
    <text evidence="1">The sequence shown here is derived from an EMBL/GenBank/DDBJ whole genome shotgun (WGS) entry which is preliminary data.</text>
</comment>
<gene>
    <name evidence="1" type="ORF">EOD73_14315</name>
</gene>
<sequence>MPKPPLPPHLQAALDRSRRLVRKRALVAAGVAAVPVPGLDWATDMAVLLRLIPQINAAFGLSAEQVERLAPERRVAVYKAISAGGGVLIGRLVTRELVMKALSVVGVRLSTQQAAKFVPLAGQAVSAVLTYTALKAVCELHIQQCLAVAQQLNLPAPG</sequence>
<dbReference type="AlphaFoldDB" id="A0A437LEM1"/>
<dbReference type="OrthoDB" id="2646363at2"/>
<dbReference type="EMBL" id="SACM01000004">
    <property type="protein sequence ID" value="RVT83739.1"/>
    <property type="molecule type" value="Genomic_DNA"/>
</dbReference>
<name>A0A437LEM1_9BURK</name>
<dbReference type="Proteomes" id="UP000288587">
    <property type="component" value="Unassembled WGS sequence"/>
</dbReference>
<evidence type="ECO:0008006" key="3">
    <source>
        <dbReference type="Google" id="ProtNLM"/>
    </source>
</evidence>
<reference evidence="1 2" key="1">
    <citation type="submission" date="2019-01" db="EMBL/GenBank/DDBJ databases">
        <authorList>
            <person name="Chen W.-M."/>
        </authorList>
    </citation>
    <scope>NUCLEOTIDE SEQUENCE [LARGE SCALE GENOMIC DNA]</scope>
    <source>
        <strain evidence="1 2">CCP-18</strain>
    </source>
</reference>
<proteinExistence type="predicted"/>
<dbReference type="RefSeq" id="WP_127683703.1">
    <property type="nucleotide sequence ID" value="NZ_SACM01000004.1"/>
</dbReference>
<keyword evidence="2" id="KW-1185">Reference proteome</keyword>
<accession>A0A437LEM1</accession>